<dbReference type="PANTHER" id="PTHR44591:SF3">
    <property type="entry name" value="RESPONSE REGULATORY DOMAIN-CONTAINING PROTEIN"/>
    <property type="match status" value="1"/>
</dbReference>
<dbReference type="PANTHER" id="PTHR44591">
    <property type="entry name" value="STRESS RESPONSE REGULATOR PROTEIN 1"/>
    <property type="match status" value="1"/>
</dbReference>
<dbReference type="GO" id="GO:0000160">
    <property type="term" value="P:phosphorelay signal transduction system"/>
    <property type="evidence" value="ECO:0007669"/>
    <property type="project" value="InterPro"/>
</dbReference>
<evidence type="ECO:0000256" key="1">
    <source>
        <dbReference type="ARBA" id="ARBA00022553"/>
    </source>
</evidence>
<dbReference type="InterPro" id="IPR050595">
    <property type="entry name" value="Bact_response_regulator"/>
</dbReference>
<gene>
    <name evidence="3" type="ORF">S12H4_18981</name>
</gene>
<evidence type="ECO:0000259" key="2">
    <source>
        <dbReference type="PROSITE" id="PS50110"/>
    </source>
</evidence>
<dbReference type="Pfam" id="PF00072">
    <property type="entry name" value="Response_reg"/>
    <property type="match status" value="1"/>
</dbReference>
<dbReference type="SUPFAM" id="SSF52172">
    <property type="entry name" value="CheY-like"/>
    <property type="match status" value="1"/>
</dbReference>
<reference evidence="3" key="1">
    <citation type="journal article" date="2014" name="Front. Microbiol.">
        <title>High frequency of phylogenetically diverse reductive dehalogenase-homologous genes in deep subseafloor sedimentary metagenomes.</title>
        <authorList>
            <person name="Kawai M."/>
            <person name="Futagami T."/>
            <person name="Toyoda A."/>
            <person name="Takaki Y."/>
            <person name="Nishi S."/>
            <person name="Hori S."/>
            <person name="Arai W."/>
            <person name="Tsubouchi T."/>
            <person name="Morono Y."/>
            <person name="Uchiyama I."/>
            <person name="Ito T."/>
            <person name="Fujiyama A."/>
            <person name="Inagaki F."/>
            <person name="Takami H."/>
        </authorList>
    </citation>
    <scope>NUCLEOTIDE SEQUENCE</scope>
    <source>
        <strain evidence="3">Expedition CK06-06</strain>
    </source>
</reference>
<feature type="domain" description="Response regulatory" evidence="2">
    <location>
        <begin position="1"/>
        <end position="101"/>
    </location>
</feature>
<dbReference type="AlphaFoldDB" id="X1RIL2"/>
<keyword evidence="1" id="KW-0597">Phosphoprotein</keyword>
<comment type="caution">
    <text evidence="3">The sequence shown here is derived from an EMBL/GenBank/DDBJ whole genome shotgun (WGS) entry which is preliminary data.</text>
</comment>
<dbReference type="InterPro" id="IPR011006">
    <property type="entry name" value="CheY-like_superfamily"/>
</dbReference>
<protein>
    <recommendedName>
        <fullName evidence="2">Response regulatory domain-containing protein</fullName>
    </recommendedName>
</protein>
<dbReference type="CDD" id="cd00156">
    <property type="entry name" value="REC"/>
    <property type="match status" value="1"/>
</dbReference>
<dbReference type="EMBL" id="BARW01009436">
    <property type="protein sequence ID" value="GAI80448.1"/>
    <property type="molecule type" value="Genomic_DNA"/>
</dbReference>
<organism evidence="3">
    <name type="scientific">marine sediment metagenome</name>
    <dbReference type="NCBI Taxonomy" id="412755"/>
    <lineage>
        <taxon>unclassified sequences</taxon>
        <taxon>metagenomes</taxon>
        <taxon>ecological metagenomes</taxon>
    </lineage>
</organism>
<dbReference type="InterPro" id="IPR001789">
    <property type="entry name" value="Sig_transdc_resp-reg_receiver"/>
</dbReference>
<dbReference type="SMART" id="SM00448">
    <property type="entry name" value="REC"/>
    <property type="match status" value="1"/>
</dbReference>
<proteinExistence type="predicted"/>
<dbReference type="PROSITE" id="PS50110">
    <property type="entry name" value="RESPONSE_REGULATORY"/>
    <property type="match status" value="1"/>
</dbReference>
<accession>X1RIL2</accession>
<sequence length="119" mass="13138">MLKKLPDYIILQAFDGFEAGKFFSEWRPGIIFLDINLPGIYGDKLCSKIKEDAGSNSPVIIAITGLDDPKEKELILKAGADAFFTKPLNLENLLSKLLELIDSHRGKNGRKVSSSDINS</sequence>
<dbReference type="Gene3D" id="3.40.50.2300">
    <property type="match status" value="1"/>
</dbReference>
<evidence type="ECO:0000313" key="3">
    <source>
        <dbReference type="EMBL" id="GAI80448.1"/>
    </source>
</evidence>
<name>X1RIL2_9ZZZZ</name>